<evidence type="ECO:0000256" key="1">
    <source>
        <dbReference type="ARBA" id="ARBA00022741"/>
    </source>
</evidence>
<dbReference type="InterPro" id="IPR011006">
    <property type="entry name" value="CheY-like_superfamily"/>
</dbReference>
<dbReference type="SUPFAM" id="SSF52540">
    <property type="entry name" value="P-loop containing nucleoside triphosphate hydrolases"/>
    <property type="match status" value="1"/>
</dbReference>
<name>A0A840I059_9PROT</name>
<dbReference type="GO" id="GO:0005829">
    <property type="term" value="C:cytosol"/>
    <property type="evidence" value="ECO:0007669"/>
    <property type="project" value="TreeGrafter"/>
</dbReference>
<dbReference type="PANTHER" id="PTHR43384:SF6">
    <property type="entry name" value="SEPTUM SITE-DETERMINING PROTEIN MIND HOMOLOG, CHLOROPLASTIC"/>
    <property type="match status" value="1"/>
</dbReference>
<proteinExistence type="predicted"/>
<dbReference type="PANTHER" id="PTHR43384">
    <property type="entry name" value="SEPTUM SITE-DETERMINING PROTEIN MIND HOMOLOG, CHLOROPLASTIC-RELATED"/>
    <property type="match status" value="1"/>
</dbReference>
<dbReference type="EMBL" id="JACHOB010000001">
    <property type="protein sequence ID" value="MBB4657735.1"/>
    <property type="molecule type" value="Genomic_DNA"/>
</dbReference>
<keyword evidence="2" id="KW-0067">ATP-binding</keyword>
<evidence type="ECO:0000313" key="3">
    <source>
        <dbReference type="EMBL" id="MBB4657735.1"/>
    </source>
</evidence>
<dbReference type="Gene3D" id="3.40.50.300">
    <property type="entry name" value="P-loop containing nucleotide triphosphate hydrolases"/>
    <property type="match status" value="1"/>
</dbReference>
<evidence type="ECO:0000256" key="2">
    <source>
        <dbReference type="ARBA" id="ARBA00022840"/>
    </source>
</evidence>
<dbReference type="AlphaFoldDB" id="A0A840I059"/>
<gene>
    <name evidence="3" type="ORF">GGQ59_000235</name>
</gene>
<dbReference type="InterPro" id="IPR050625">
    <property type="entry name" value="ParA/MinD_ATPase"/>
</dbReference>
<evidence type="ECO:0000313" key="4">
    <source>
        <dbReference type="Proteomes" id="UP000563524"/>
    </source>
</evidence>
<keyword evidence="4" id="KW-1185">Reference proteome</keyword>
<dbReference type="Gene3D" id="3.40.50.2300">
    <property type="match status" value="1"/>
</dbReference>
<keyword evidence="1" id="KW-0547">Nucleotide-binding</keyword>
<comment type="caution">
    <text evidence="3">The sequence shown here is derived from an EMBL/GenBank/DDBJ whole genome shotgun (WGS) entry which is preliminary data.</text>
</comment>
<reference evidence="3 4" key="1">
    <citation type="submission" date="2020-08" db="EMBL/GenBank/DDBJ databases">
        <title>Genomic Encyclopedia of Type Strains, Phase IV (KMG-IV): sequencing the most valuable type-strain genomes for metagenomic binning, comparative biology and taxonomic classification.</title>
        <authorList>
            <person name="Goeker M."/>
        </authorList>
    </citation>
    <scope>NUCLEOTIDE SEQUENCE [LARGE SCALE GENOMIC DNA]</scope>
    <source>
        <strain evidence="3 4">DSM 102850</strain>
    </source>
</reference>
<sequence>MTANVAKALPPVDELDEFDDLDLSALDDLDEAELQKLLEEEDGLDAFLPPLTADVAEEAKPEPAFDVPVPPALEAIELPDAAAPVAEDLGDLNLSPVPRINIHAFCNTEGLTTLVGQAAADRRLAKAHVTIQSGDAFTAAQIFASQPTPNLIVLEADRSAQDLLEGLTALAEVCDPTTQVVVVGAVNDIKLYRTLIERGVSDYLVAPRSPLQIISMISGLYADPSAAPVGRTYAFVGARGGVGSSTVCHNVAWAIAEQCLSDTILMDMDLAFGTGSLDFEQDPSQGLAEALSAPDRLDDVLLDRLLQKCTDRLSLFGAPNLLESDYDLPIESFDRVVDIVRSAAPSVAIDLPHVWSGWTRQQLLSADEIVVTATPDLAAFRNAKNIFETVGPARSNDSKPILVLNQTGVKGRPEVSADQFADALEVEPFAVLPFEPQVFGTAATNAQTLFESAPKSKTTGVLSDLAQKLTGQAPAKGRGKGKSGSVKSLFGMLG</sequence>
<dbReference type="SUPFAM" id="SSF52172">
    <property type="entry name" value="CheY-like"/>
    <property type="match status" value="1"/>
</dbReference>
<dbReference type="GO" id="GO:0005524">
    <property type="term" value="F:ATP binding"/>
    <property type="evidence" value="ECO:0007669"/>
    <property type="project" value="UniProtKB-KW"/>
</dbReference>
<dbReference type="GO" id="GO:0009898">
    <property type="term" value="C:cytoplasmic side of plasma membrane"/>
    <property type="evidence" value="ECO:0007669"/>
    <property type="project" value="TreeGrafter"/>
</dbReference>
<accession>A0A840I059</accession>
<organism evidence="3 4">
    <name type="scientific">Parvularcula dongshanensis</name>
    <dbReference type="NCBI Taxonomy" id="1173995"/>
    <lineage>
        <taxon>Bacteria</taxon>
        <taxon>Pseudomonadati</taxon>
        <taxon>Pseudomonadota</taxon>
        <taxon>Alphaproteobacteria</taxon>
        <taxon>Parvularculales</taxon>
        <taxon>Parvularculaceae</taxon>
        <taxon>Parvularcula</taxon>
    </lineage>
</organism>
<dbReference type="GO" id="GO:0016887">
    <property type="term" value="F:ATP hydrolysis activity"/>
    <property type="evidence" value="ECO:0007669"/>
    <property type="project" value="TreeGrafter"/>
</dbReference>
<dbReference type="GO" id="GO:0051782">
    <property type="term" value="P:negative regulation of cell division"/>
    <property type="evidence" value="ECO:0007669"/>
    <property type="project" value="TreeGrafter"/>
</dbReference>
<protein>
    <submittedName>
        <fullName evidence="3">Pilus assembly protein CpaE</fullName>
    </submittedName>
</protein>
<dbReference type="InterPro" id="IPR027417">
    <property type="entry name" value="P-loop_NTPase"/>
</dbReference>
<dbReference type="Proteomes" id="UP000563524">
    <property type="component" value="Unassembled WGS sequence"/>
</dbReference>
<dbReference type="RefSeq" id="WP_221400818.1">
    <property type="nucleotide sequence ID" value="NZ_JACHOB010000001.1"/>
</dbReference>